<dbReference type="PRINTS" id="PR00421">
    <property type="entry name" value="THIOREDOXIN"/>
</dbReference>
<evidence type="ECO:0000256" key="5">
    <source>
        <dbReference type="ARBA" id="ARBA00023284"/>
    </source>
</evidence>
<comment type="similarity">
    <text evidence="1 7">Belongs to the thioredoxin family.</text>
</comment>
<dbReference type="PANTHER" id="PTHR45663">
    <property type="entry name" value="GEO12009P1"/>
    <property type="match status" value="1"/>
</dbReference>
<feature type="active site" description="Nucleophile" evidence="8">
    <location>
        <position position="34"/>
    </location>
</feature>
<accession>A0A2G9Y7W2</accession>
<feature type="active site" description="Nucleophile" evidence="8">
    <location>
        <position position="31"/>
    </location>
</feature>
<keyword evidence="4 9" id="KW-1015">Disulfide bond</keyword>
<evidence type="ECO:0000256" key="1">
    <source>
        <dbReference type="ARBA" id="ARBA00008987"/>
    </source>
</evidence>
<feature type="disulfide bond" description="Redox-active" evidence="9">
    <location>
        <begin position="31"/>
        <end position="34"/>
    </location>
</feature>
<organism evidence="11 12">
    <name type="scientific">Candidatus Roizmanbacteria bacterium CG23_combo_of_CG06-09_8_20_14_all_35_49</name>
    <dbReference type="NCBI Taxonomy" id="1974863"/>
    <lineage>
        <taxon>Bacteria</taxon>
        <taxon>Candidatus Roizmaniibacteriota</taxon>
    </lineage>
</organism>
<dbReference type="GO" id="GO:0015035">
    <property type="term" value="F:protein-disulfide reductase activity"/>
    <property type="evidence" value="ECO:0007669"/>
    <property type="project" value="UniProtKB-UniRule"/>
</dbReference>
<reference evidence="11 12" key="1">
    <citation type="submission" date="2017-09" db="EMBL/GenBank/DDBJ databases">
        <title>Depth-based differentiation of microbial function through sediment-hosted aquifers and enrichment of novel symbionts in the deep terrestrial subsurface.</title>
        <authorList>
            <person name="Probst A.J."/>
            <person name="Ladd B."/>
            <person name="Jarett J.K."/>
            <person name="Geller-Mcgrath D.E."/>
            <person name="Sieber C.M."/>
            <person name="Emerson J.B."/>
            <person name="Anantharaman K."/>
            <person name="Thomas B.C."/>
            <person name="Malmstrom R."/>
            <person name="Stieglmeier M."/>
            <person name="Klingl A."/>
            <person name="Woyke T."/>
            <person name="Ryan C.M."/>
            <person name="Banfield J.F."/>
        </authorList>
    </citation>
    <scope>NUCLEOTIDE SEQUENCE [LARGE SCALE GENOMIC DNA]</scope>
    <source>
        <strain evidence="11">CG23_combo_of_CG06-09_8_20_14_all_35_49</strain>
    </source>
</reference>
<dbReference type="InterPro" id="IPR017937">
    <property type="entry name" value="Thioredoxin_CS"/>
</dbReference>
<dbReference type="InterPro" id="IPR036249">
    <property type="entry name" value="Thioredoxin-like_sf"/>
</dbReference>
<protein>
    <recommendedName>
        <fullName evidence="6 7">Thioredoxin</fullName>
    </recommendedName>
</protein>
<dbReference type="PROSITE" id="PS51352">
    <property type="entry name" value="THIOREDOXIN_2"/>
    <property type="match status" value="1"/>
</dbReference>
<dbReference type="NCBIfam" id="TIGR01068">
    <property type="entry name" value="thioredoxin"/>
    <property type="match status" value="1"/>
</dbReference>
<sequence>MSVTQINKDSFQAEVLDQKGIVFVDFYADWCGPCKMTGPILEELAKEKKEMKFVKVNVDENPELTSQYQIFSIPTFVVFKEGKMVSQFVGGHSKEGFLREINKTMS</sequence>
<dbReference type="AlphaFoldDB" id="A0A2G9Y7W2"/>
<evidence type="ECO:0000256" key="3">
    <source>
        <dbReference type="ARBA" id="ARBA00022982"/>
    </source>
</evidence>
<dbReference type="FunFam" id="3.40.30.10:FF:000001">
    <property type="entry name" value="Thioredoxin"/>
    <property type="match status" value="1"/>
</dbReference>
<evidence type="ECO:0000256" key="6">
    <source>
        <dbReference type="NCBIfam" id="TIGR01068"/>
    </source>
</evidence>
<feature type="site" description="Contributes to redox potential value" evidence="8">
    <location>
        <position position="33"/>
    </location>
</feature>
<dbReference type="SUPFAM" id="SSF52833">
    <property type="entry name" value="Thioredoxin-like"/>
    <property type="match status" value="1"/>
</dbReference>
<keyword evidence="2" id="KW-0813">Transport</keyword>
<comment type="caution">
    <text evidence="11">The sequence shown here is derived from an EMBL/GenBank/DDBJ whole genome shotgun (WGS) entry which is preliminary data.</text>
</comment>
<evidence type="ECO:0000256" key="9">
    <source>
        <dbReference type="PIRSR" id="PIRSR000077-4"/>
    </source>
</evidence>
<evidence type="ECO:0000313" key="12">
    <source>
        <dbReference type="Proteomes" id="UP000231025"/>
    </source>
</evidence>
<dbReference type="Pfam" id="PF00085">
    <property type="entry name" value="Thioredoxin"/>
    <property type="match status" value="1"/>
</dbReference>
<dbReference type="GO" id="GO:0005737">
    <property type="term" value="C:cytoplasm"/>
    <property type="evidence" value="ECO:0007669"/>
    <property type="project" value="TreeGrafter"/>
</dbReference>
<dbReference type="PANTHER" id="PTHR45663:SF11">
    <property type="entry name" value="GEO12009P1"/>
    <property type="match status" value="1"/>
</dbReference>
<feature type="site" description="Contributes to redox potential value" evidence="8">
    <location>
        <position position="32"/>
    </location>
</feature>
<dbReference type="CDD" id="cd02947">
    <property type="entry name" value="TRX_family"/>
    <property type="match status" value="1"/>
</dbReference>
<dbReference type="Gene3D" id="3.40.30.10">
    <property type="entry name" value="Glutaredoxin"/>
    <property type="match status" value="1"/>
</dbReference>
<name>A0A2G9Y7W2_9BACT</name>
<evidence type="ECO:0000256" key="8">
    <source>
        <dbReference type="PIRSR" id="PIRSR000077-1"/>
    </source>
</evidence>
<dbReference type="EMBL" id="PCRE01000007">
    <property type="protein sequence ID" value="PIP15306.1"/>
    <property type="molecule type" value="Genomic_DNA"/>
</dbReference>
<dbReference type="InterPro" id="IPR005746">
    <property type="entry name" value="Thioredoxin"/>
</dbReference>
<evidence type="ECO:0000256" key="4">
    <source>
        <dbReference type="ARBA" id="ARBA00023157"/>
    </source>
</evidence>
<evidence type="ECO:0000313" key="11">
    <source>
        <dbReference type="EMBL" id="PIP15306.1"/>
    </source>
</evidence>
<proteinExistence type="inferred from homology"/>
<keyword evidence="3" id="KW-0249">Electron transport</keyword>
<dbReference type="InterPro" id="IPR013766">
    <property type="entry name" value="Thioredoxin_domain"/>
</dbReference>
<gene>
    <name evidence="11" type="primary">trxA</name>
    <name evidence="11" type="ORF">COX47_00485</name>
</gene>
<feature type="site" description="Deprotonates C-terminal active site Cys" evidence="8">
    <location>
        <position position="25"/>
    </location>
</feature>
<feature type="domain" description="Thioredoxin" evidence="10">
    <location>
        <begin position="1"/>
        <end position="106"/>
    </location>
</feature>
<dbReference type="PROSITE" id="PS00194">
    <property type="entry name" value="THIOREDOXIN_1"/>
    <property type="match status" value="1"/>
</dbReference>
<keyword evidence="5 9" id="KW-0676">Redox-active center</keyword>
<dbReference type="Proteomes" id="UP000231025">
    <property type="component" value="Unassembled WGS sequence"/>
</dbReference>
<evidence type="ECO:0000256" key="7">
    <source>
        <dbReference type="PIRNR" id="PIRNR000077"/>
    </source>
</evidence>
<evidence type="ECO:0000256" key="2">
    <source>
        <dbReference type="ARBA" id="ARBA00022448"/>
    </source>
</evidence>
<evidence type="ECO:0000259" key="10">
    <source>
        <dbReference type="PROSITE" id="PS51352"/>
    </source>
</evidence>
<dbReference type="PIRSF" id="PIRSF000077">
    <property type="entry name" value="Thioredoxin"/>
    <property type="match status" value="1"/>
</dbReference>